<dbReference type="GO" id="GO:1903805">
    <property type="term" value="P:L-valine import across plasma membrane"/>
    <property type="evidence" value="ECO:0007669"/>
    <property type="project" value="TreeGrafter"/>
</dbReference>
<dbReference type="SUPFAM" id="SSF52540">
    <property type="entry name" value="P-loop containing nucleoside triphosphate hydrolases"/>
    <property type="match status" value="1"/>
</dbReference>
<dbReference type="GO" id="GO:0005886">
    <property type="term" value="C:plasma membrane"/>
    <property type="evidence" value="ECO:0007669"/>
    <property type="project" value="TreeGrafter"/>
</dbReference>
<comment type="caution">
    <text evidence="5">The sequence shown here is derived from an EMBL/GenBank/DDBJ whole genome shotgun (WGS) entry which is preliminary data.</text>
</comment>
<keyword evidence="6" id="KW-1185">Reference proteome</keyword>
<dbReference type="GO" id="GO:0015192">
    <property type="term" value="F:L-phenylalanine transmembrane transporter activity"/>
    <property type="evidence" value="ECO:0007669"/>
    <property type="project" value="TreeGrafter"/>
</dbReference>
<reference evidence="5" key="1">
    <citation type="submission" date="2020-08" db="EMBL/GenBank/DDBJ databases">
        <title>Genome public.</title>
        <authorList>
            <person name="Liu C."/>
            <person name="Sun Q."/>
        </authorList>
    </citation>
    <scope>NUCLEOTIDE SEQUENCE</scope>
    <source>
        <strain evidence="5">NSJ-52</strain>
    </source>
</reference>
<keyword evidence="2" id="KW-0547">Nucleotide-binding</keyword>
<dbReference type="PANTHER" id="PTHR45772">
    <property type="entry name" value="CONSERVED COMPONENT OF ABC TRANSPORTER FOR NATURAL AMINO ACIDS-RELATED"/>
    <property type="match status" value="1"/>
</dbReference>
<organism evidence="5 6">
    <name type="scientific">Lawsonibacter faecis</name>
    <dbReference type="NCBI Taxonomy" id="2763052"/>
    <lineage>
        <taxon>Bacteria</taxon>
        <taxon>Bacillati</taxon>
        <taxon>Bacillota</taxon>
        <taxon>Clostridia</taxon>
        <taxon>Eubacteriales</taxon>
        <taxon>Oscillospiraceae</taxon>
        <taxon>Lawsonibacter</taxon>
    </lineage>
</organism>
<accession>A0A8J6JJ43</accession>
<dbReference type="InterPro" id="IPR003439">
    <property type="entry name" value="ABC_transporter-like_ATP-bd"/>
</dbReference>
<dbReference type="GO" id="GO:0042941">
    <property type="term" value="P:D-alanine transmembrane transport"/>
    <property type="evidence" value="ECO:0007669"/>
    <property type="project" value="TreeGrafter"/>
</dbReference>
<evidence type="ECO:0000313" key="6">
    <source>
        <dbReference type="Proteomes" id="UP000607645"/>
    </source>
</evidence>
<dbReference type="InterPro" id="IPR032823">
    <property type="entry name" value="BCA_ABC_TP_C"/>
</dbReference>
<dbReference type="AlphaFoldDB" id="A0A8J6JJ43"/>
<evidence type="ECO:0000256" key="1">
    <source>
        <dbReference type="ARBA" id="ARBA00022448"/>
    </source>
</evidence>
<dbReference type="GO" id="GO:0015808">
    <property type="term" value="P:L-alanine transport"/>
    <property type="evidence" value="ECO:0007669"/>
    <property type="project" value="TreeGrafter"/>
</dbReference>
<feature type="domain" description="ABC transporter" evidence="4">
    <location>
        <begin position="5"/>
        <end position="252"/>
    </location>
</feature>
<dbReference type="PROSITE" id="PS50893">
    <property type="entry name" value="ABC_TRANSPORTER_2"/>
    <property type="match status" value="1"/>
</dbReference>
<dbReference type="PROSITE" id="PS00211">
    <property type="entry name" value="ABC_TRANSPORTER_1"/>
    <property type="match status" value="1"/>
</dbReference>
<keyword evidence="3 5" id="KW-0067">ATP-binding</keyword>
<dbReference type="Gene3D" id="3.40.50.300">
    <property type="entry name" value="P-loop containing nucleotide triphosphate hydrolases"/>
    <property type="match status" value="1"/>
</dbReference>
<dbReference type="GO" id="GO:0016887">
    <property type="term" value="F:ATP hydrolysis activity"/>
    <property type="evidence" value="ECO:0007669"/>
    <property type="project" value="InterPro"/>
</dbReference>
<dbReference type="RefSeq" id="WP_155144997.1">
    <property type="nucleotide sequence ID" value="NZ_JACOPQ010000001.1"/>
</dbReference>
<dbReference type="FunFam" id="3.40.50.300:FF:000421">
    <property type="entry name" value="Branched-chain amino acid ABC transporter ATP-binding protein"/>
    <property type="match status" value="1"/>
</dbReference>
<sequence>MDDILTVNGLCKSFGGIAAVQDISMRIPRGKIVSLIGPNGAGKTSVFNLLTGFYEKDAGTIGFEGAPLEGLKAYDYVKRGIVRTFQNVRLYSAMSVLDNVMVGNQYRIRYSPLDIVFNTRRKRRVEEESRTAALALLEELGLSHLAYERCDALSYGQQKKLEIVRAMASAPKLLLLDEPAAGLNPLESEELSVFVAHLIDRGFTILLIEHDISLVMSISDYVYVMDHGRMLSEGMPEQVQRDPAVIEAYIGKRGMQDVIAGKSP</sequence>
<gene>
    <name evidence="5" type="ORF">H8S62_01445</name>
</gene>
<dbReference type="EMBL" id="JACOPQ010000001">
    <property type="protein sequence ID" value="MBC5735674.1"/>
    <property type="molecule type" value="Genomic_DNA"/>
</dbReference>
<evidence type="ECO:0000313" key="5">
    <source>
        <dbReference type="EMBL" id="MBC5735674.1"/>
    </source>
</evidence>
<dbReference type="GO" id="GO:0005304">
    <property type="term" value="F:L-valine transmembrane transporter activity"/>
    <property type="evidence" value="ECO:0007669"/>
    <property type="project" value="TreeGrafter"/>
</dbReference>
<keyword evidence="1" id="KW-0813">Transport</keyword>
<protein>
    <submittedName>
        <fullName evidence="5">ABC transporter ATP-binding protein</fullName>
    </submittedName>
</protein>
<dbReference type="GO" id="GO:0005524">
    <property type="term" value="F:ATP binding"/>
    <property type="evidence" value="ECO:0007669"/>
    <property type="project" value="UniProtKB-KW"/>
</dbReference>
<dbReference type="GO" id="GO:0015188">
    <property type="term" value="F:L-isoleucine transmembrane transporter activity"/>
    <property type="evidence" value="ECO:0007669"/>
    <property type="project" value="TreeGrafter"/>
</dbReference>
<dbReference type="InterPro" id="IPR051120">
    <property type="entry name" value="ABC_AA/LPS_Transport"/>
</dbReference>
<dbReference type="Pfam" id="PF12399">
    <property type="entry name" value="BCA_ABC_TP_C"/>
    <property type="match status" value="1"/>
</dbReference>
<name>A0A8J6JJ43_9FIRM</name>
<evidence type="ECO:0000256" key="2">
    <source>
        <dbReference type="ARBA" id="ARBA00022741"/>
    </source>
</evidence>
<dbReference type="GO" id="GO:1903806">
    <property type="term" value="P:L-isoleucine import across plasma membrane"/>
    <property type="evidence" value="ECO:0007669"/>
    <property type="project" value="TreeGrafter"/>
</dbReference>
<evidence type="ECO:0000256" key="3">
    <source>
        <dbReference type="ARBA" id="ARBA00022840"/>
    </source>
</evidence>
<proteinExistence type="predicted"/>
<dbReference type="CDD" id="cd03219">
    <property type="entry name" value="ABC_Mj1267_LivG_branched"/>
    <property type="match status" value="1"/>
</dbReference>
<dbReference type="Proteomes" id="UP000607645">
    <property type="component" value="Unassembled WGS sequence"/>
</dbReference>
<dbReference type="PANTHER" id="PTHR45772:SF7">
    <property type="entry name" value="AMINO ACID ABC TRANSPORTER ATP-BINDING PROTEIN"/>
    <property type="match status" value="1"/>
</dbReference>
<dbReference type="InterPro" id="IPR003593">
    <property type="entry name" value="AAA+_ATPase"/>
</dbReference>
<dbReference type="InterPro" id="IPR027417">
    <property type="entry name" value="P-loop_NTPase"/>
</dbReference>
<dbReference type="SMART" id="SM00382">
    <property type="entry name" value="AAA"/>
    <property type="match status" value="1"/>
</dbReference>
<dbReference type="InterPro" id="IPR017871">
    <property type="entry name" value="ABC_transporter-like_CS"/>
</dbReference>
<dbReference type="Pfam" id="PF00005">
    <property type="entry name" value="ABC_tran"/>
    <property type="match status" value="1"/>
</dbReference>
<evidence type="ECO:0000259" key="4">
    <source>
        <dbReference type="PROSITE" id="PS50893"/>
    </source>
</evidence>